<dbReference type="Pfam" id="PF08546">
    <property type="entry name" value="ApbA_C"/>
    <property type="match status" value="1"/>
</dbReference>
<dbReference type="GO" id="GO:0015940">
    <property type="term" value="P:pantothenate biosynthetic process"/>
    <property type="evidence" value="ECO:0007669"/>
    <property type="project" value="UniProtKB-UniPathway"/>
</dbReference>
<accession>A0A853H0K7</accession>
<keyword evidence="7 10" id="KW-0560">Oxidoreductase</keyword>
<dbReference type="Gene3D" id="1.10.1040.10">
    <property type="entry name" value="N-(1-d-carboxylethyl)-l-norvaline Dehydrogenase, domain 2"/>
    <property type="match status" value="1"/>
</dbReference>
<comment type="function">
    <text evidence="10">Catalyzes the NADPH-dependent reduction of ketopantoate into pantoic acid.</text>
</comment>
<dbReference type="Proteomes" id="UP000554144">
    <property type="component" value="Unassembled WGS sequence"/>
</dbReference>
<name>A0A853H0K7_9BURK</name>
<dbReference type="InterPro" id="IPR008927">
    <property type="entry name" value="6-PGluconate_DH-like_C_sf"/>
</dbReference>
<protein>
    <recommendedName>
        <fullName evidence="4 10">2-dehydropantoate 2-reductase</fullName>
        <ecNumber evidence="3 10">1.1.1.169</ecNumber>
    </recommendedName>
    <alternativeName>
        <fullName evidence="8 10">Ketopantoate reductase</fullName>
    </alternativeName>
</protein>
<dbReference type="GO" id="GO:0008677">
    <property type="term" value="F:2-dehydropantoate 2-reductase activity"/>
    <property type="evidence" value="ECO:0007669"/>
    <property type="project" value="UniProtKB-EC"/>
</dbReference>
<evidence type="ECO:0000256" key="10">
    <source>
        <dbReference type="RuleBase" id="RU362068"/>
    </source>
</evidence>
<dbReference type="NCBIfam" id="NF005089">
    <property type="entry name" value="PRK06522.1-4"/>
    <property type="match status" value="1"/>
</dbReference>
<dbReference type="FunFam" id="1.10.1040.10:FF:000017">
    <property type="entry name" value="2-dehydropantoate 2-reductase"/>
    <property type="match status" value="1"/>
</dbReference>
<evidence type="ECO:0000256" key="2">
    <source>
        <dbReference type="ARBA" id="ARBA00007870"/>
    </source>
</evidence>
<sequence length="334" mass="35303">MKVCIFGAGAVGGYLAARIGHANTAQISVIARGAHKDAIARNGIRLDTPEGSITVHPSLVTDRPEELPEQDLVFVTLKVMSQSAAAPVLRRLTGDRGCAIFAANGIPWWWKHGTEHAAHLPLLDPDGALWNILDPSRALGCVVYSANEVIAPGVVRHLGNNRWVMGEPDGSISPRLQAAVQLMQASGVNGEASPDIHTEIWAKLLRNATLNSLCALTRLPVDGLAEDPALLAQADTVIDEIISVASAQGCDITAQRAAAREQLRRGGAEGGAPPVKGLRPSMLQDALAGRPLEVEAIVGQVQALAQESRIPCPAIDTILPLLRGLNRSLINKSL</sequence>
<evidence type="ECO:0000256" key="5">
    <source>
        <dbReference type="ARBA" id="ARBA00022655"/>
    </source>
</evidence>
<dbReference type="PANTHER" id="PTHR21708:SF45">
    <property type="entry name" value="2-DEHYDROPANTOATE 2-REDUCTASE"/>
    <property type="match status" value="1"/>
</dbReference>
<dbReference type="SUPFAM" id="SSF48179">
    <property type="entry name" value="6-phosphogluconate dehydrogenase C-terminal domain-like"/>
    <property type="match status" value="1"/>
</dbReference>
<feature type="domain" description="Ketopantoate reductase N-terminal" evidence="11">
    <location>
        <begin position="3"/>
        <end position="169"/>
    </location>
</feature>
<comment type="catalytic activity">
    <reaction evidence="9 10">
        <text>(R)-pantoate + NADP(+) = 2-dehydropantoate + NADPH + H(+)</text>
        <dbReference type="Rhea" id="RHEA:16233"/>
        <dbReference type="ChEBI" id="CHEBI:11561"/>
        <dbReference type="ChEBI" id="CHEBI:15378"/>
        <dbReference type="ChEBI" id="CHEBI:15980"/>
        <dbReference type="ChEBI" id="CHEBI:57783"/>
        <dbReference type="ChEBI" id="CHEBI:58349"/>
        <dbReference type="EC" id="1.1.1.169"/>
    </reaction>
</comment>
<reference evidence="13 14" key="1">
    <citation type="submission" date="2020-07" db="EMBL/GenBank/DDBJ databases">
        <title>Taxonomic revisions and descriptions of new bacterial species based on genomic comparisons in the high-G+C-content subgroup of the family Alcaligenaceae.</title>
        <authorList>
            <person name="Szabo A."/>
            <person name="Felfoldi T."/>
        </authorList>
    </citation>
    <scope>NUCLEOTIDE SEQUENCE [LARGE SCALE GENOMIC DNA]</scope>
    <source>
        <strain evidence="13 14">DSM 25667</strain>
    </source>
</reference>
<evidence type="ECO:0000313" key="13">
    <source>
        <dbReference type="EMBL" id="NYT84805.1"/>
    </source>
</evidence>
<dbReference type="AlphaFoldDB" id="A0A853H0K7"/>
<evidence type="ECO:0000259" key="11">
    <source>
        <dbReference type="Pfam" id="PF02558"/>
    </source>
</evidence>
<dbReference type="InterPro" id="IPR003710">
    <property type="entry name" value="ApbA"/>
</dbReference>
<evidence type="ECO:0000256" key="3">
    <source>
        <dbReference type="ARBA" id="ARBA00013014"/>
    </source>
</evidence>
<evidence type="ECO:0000259" key="12">
    <source>
        <dbReference type="Pfam" id="PF08546"/>
    </source>
</evidence>
<keyword evidence="5 10" id="KW-0566">Pantothenate biosynthesis</keyword>
<evidence type="ECO:0000313" key="14">
    <source>
        <dbReference type="Proteomes" id="UP000554144"/>
    </source>
</evidence>
<evidence type="ECO:0000256" key="9">
    <source>
        <dbReference type="ARBA" id="ARBA00048793"/>
    </source>
</evidence>
<evidence type="ECO:0000256" key="7">
    <source>
        <dbReference type="ARBA" id="ARBA00023002"/>
    </source>
</evidence>
<comment type="pathway">
    <text evidence="1 10">Cofactor biosynthesis; (R)-pantothenate biosynthesis; (R)-pantoate from 3-methyl-2-oxobutanoate: step 2/2.</text>
</comment>
<dbReference type="Gene3D" id="3.40.50.720">
    <property type="entry name" value="NAD(P)-binding Rossmann-like Domain"/>
    <property type="match status" value="1"/>
</dbReference>
<dbReference type="SUPFAM" id="SSF51735">
    <property type="entry name" value="NAD(P)-binding Rossmann-fold domains"/>
    <property type="match status" value="1"/>
</dbReference>
<keyword evidence="14" id="KW-1185">Reference proteome</keyword>
<evidence type="ECO:0000256" key="8">
    <source>
        <dbReference type="ARBA" id="ARBA00032024"/>
    </source>
</evidence>
<dbReference type="RefSeq" id="WP_167667225.1">
    <property type="nucleotide sequence ID" value="NZ_JACCEV010000001.1"/>
</dbReference>
<organism evidence="13 14">
    <name type="scientific">Pollutimonas harenae</name>
    <dbReference type="NCBI Taxonomy" id="657015"/>
    <lineage>
        <taxon>Bacteria</taxon>
        <taxon>Pseudomonadati</taxon>
        <taxon>Pseudomonadota</taxon>
        <taxon>Betaproteobacteria</taxon>
        <taxon>Burkholderiales</taxon>
        <taxon>Alcaligenaceae</taxon>
        <taxon>Pollutimonas</taxon>
    </lineage>
</organism>
<dbReference type="Pfam" id="PF02558">
    <property type="entry name" value="ApbA"/>
    <property type="match status" value="1"/>
</dbReference>
<dbReference type="EMBL" id="JACCEV010000001">
    <property type="protein sequence ID" value="NYT84805.1"/>
    <property type="molecule type" value="Genomic_DNA"/>
</dbReference>
<proteinExistence type="inferred from homology"/>
<dbReference type="InterPro" id="IPR051402">
    <property type="entry name" value="KPR-Related"/>
</dbReference>
<dbReference type="InterPro" id="IPR013332">
    <property type="entry name" value="KPR_N"/>
</dbReference>
<dbReference type="InterPro" id="IPR013752">
    <property type="entry name" value="KPA_reductase"/>
</dbReference>
<dbReference type="InterPro" id="IPR013328">
    <property type="entry name" value="6PGD_dom2"/>
</dbReference>
<dbReference type="InterPro" id="IPR036291">
    <property type="entry name" value="NAD(P)-bd_dom_sf"/>
</dbReference>
<evidence type="ECO:0000256" key="4">
    <source>
        <dbReference type="ARBA" id="ARBA00019465"/>
    </source>
</evidence>
<gene>
    <name evidence="13" type="ORF">H0A62_04235</name>
</gene>
<dbReference type="GO" id="GO:0005737">
    <property type="term" value="C:cytoplasm"/>
    <property type="evidence" value="ECO:0007669"/>
    <property type="project" value="TreeGrafter"/>
</dbReference>
<feature type="domain" description="Ketopantoate reductase C-terminal" evidence="12">
    <location>
        <begin position="195"/>
        <end position="325"/>
    </location>
</feature>
<comment type="caution">
    <text evidence="13">The sequence shown here is derived from an EMBL/GenBank/DDBJ whole genome shotgun (WGS) entry which is preliminary data.</text>
</comment>
<comment type="similarity">
    <text evidence="2 10">Belongs to the ketopantoate reductase family.</text>
</comment>
<dbReference type="EC" id="1.1.1.169" evidence="3 10"/>
<keyword evidence="6 10" id="KW-0521">NADP</keyword>
<dbReference type="UniPathway" id="UPA00028">
    <property type="reaction ID" value="UER00004"/>
</dbReference>
<dbReference type="NCBIfam" id="TIGR00745">
    <property type="entry name" value="apbA_panE"/>
    <property type="match status" value="1"/>
</dbReference>
<evidence type="ECO:0000256" key="1">
    <source>
        <dbReference type="ARBA" id="ARBA00004994"/>
    </source>
</evidence>
<evidence type="ECO:0000256" key="6">
    <source>
        <dbReference type="ARBA" id="ARBA00022857"/>
    </source>
</evidence>
<dbReference type="PANTHER" id="PTHR21708">
    <property type="entry name" value="PROBABLE 2-DEHYDROPANTOATE 2-REDUCTASE"/>
    <property type="match status" value="1"/>
</dbReference>